<keyword evidence="4 5" id="KW-0378">Hydrolase</keyword>
<dbReference type="SMART" id="SM00732">
    <property type="entry name" value="YqgFc"/>
    <property type="match status" value="1"/>
</dbReference>
<comment type="subcellular location">
    <subcellularLocation>
        <location evidence="5">Cytoplasm</location>
    </subcellularLocation>
</comment>
<protein>
    <recommendedName>
        <fullName evidence="5">Putative pre-16S rRNA nuclease</fullName>
        <ecNumber evidence="5">3.1.-.-</ecNumber>
    </recommendedName>
</protein>
<evidence type="ECO:0000259" key="7">
    <source>
        <dbReference type="SMART" id="SM00732"/>
    </source>
</evidence>
<comment type="similarity">
    <text evidence="5">Belongs to the YqgF HJR family.</text>
</comment>
<dbReference type="CDD" id="cd16964">
    <property type="entry name" value="YqgF"/>
    <property type="match status" value="1"/>
</dbReference>
<comment type="caution">
    <text evidence="8">The sequence shown here is derived from an EMBL/GenBank/DDBJ whole genome shotgun (WGS) entry which is preliminary data.</text>
</comment>
<feature type="domain" description="YqgF/RNase H-like" evidence="7">
    <location>
        <begin position="30"/>
        <end position="136"/>
    </location>
</feature>
<evidence type="ECO:0000256" key="1">
    <source>
        <dbReference type="ARBA" id="ARBA00022490"/>
    </source>
</evidence>
<dbReference type="AlphaFoldDB" id="A0A7W7PB34"/>
<evidence type="ECO:0000256" key="4">
    <source>
        <dbReference type="ARBA" id="ARBA00022801"/>
    </source>
</evidence>
<evidence type="ECO:0000256" key="5">
    <source>
        <dbReference type="HAMAP-Rule" id="MF_00651"/>
    </source>
</evidence>
<dbReference type="GO" id="GO:0000967">
    <property type="term" value="P:rRNA 5'-end processing"/>
    <property type="evidence" value="ECO:0007669"/>
    <property type="project" value="UniProtKB-UniRule"/>
</dbReference>
<evidence type="ECO:0000313" key="9">
    <source>
        <dbReference type="Proteomes" id="UP000560081"/>
    </source>
</evidence>
<evidence type="ECO:0000256" key="6">
    <source>
        <dbReference type="SAM" id="MobiDB-lite"/>
    </source>
</evidence>
<name>A0A7W7PB34_9MICC</name>
<dbReference type="Proteomes" id="UP000560081">
    <property type="component" value="Unassembled WGS sequence"/>
</dbReference>
<dbReference type="InterPro" id="IPR006641">
    <property type="entry name" value="YqgF/RNaseH-like_dom"/>
</dbReference>
<dbReference type="GO" id="GO:0004518">
    <property type="term" value="F:nuclease activity"/>
    <property type="evidence" value="ECO:0007669"/>
    <property type="project" value="UniProtKB-KW"/>
</dbReference>
<evidence type="ECO:0000256" key="3">
    <source>
        <dbReference type="ARBA" id="ARBA00022722"/>
    </source>
</evidence>
<dbReference type="HAMAP" id="MF_00651">
    <property type="entry name" value="Nuclease_YqgF"/>
    <property type="match status" value="1"/>
</dbReference>
<dbReference type="InterPro" id="IPR012337">
    <property type="entry name" value="RNaseH-like_sf"/>
</dbReference>
<dbReference type="RefSeq" id="WP_415783650.1">
    <property type="nucleotide sequence ID" value="NZ_BMLA01000001.1"/>
</dbReference>
<proteinExistence type="inferred from homology"/>
<dbReference type="InterPro" id="IPR005227">
    <property type="entry name" value="YqgF"/>
</dbReference>
<dbReference type="EC" id="3.1.-.-" evidence="5"/>
<dbReference type="Pfam" id="PF03652">
    <property type="entry name" value="RuvX"/>
    <property type="match status" value="1"/>
</dbReference>
<dbReference type="Gene3D" id="3.30.420.140">
    <property type="entry name" value="YqgF/RNase H-like domain"/>
    <property type="match status" value="1"/>
</dbReference>
<dbReference type="PANTHER" id="PTHR33317:SF4">
    <property type="entry name" value="POLYNUCLEOTIDYL TRANSFERASE, RIBONUCLEASE H-LIKE SUPERFAMILY PROTEIN"/>
    <property type="match status" value="1"/>
</dbReference>
<dbReference type="NCBIfam" id="TIGR00250">
    <property type="entry name" value="RNAse_H_YqgF"/>
    <property type="match status" value="1"/>
</dbReference>
<evidence type="ECO:0000256" key="2">
    <source>
        <dbReference type="ARBA" id="ARBA00022517"/>
    </source>
</evidence>
<keyword evidence="9" id="KW-1185">Reference proteome</keyword>
<dbReference type="GO" id="GO:0016788">
    <property type="term" value="F:hydrolase activity, acting on ester bonds"/>
    <property type="evidence" value="ECO:0007669"/>
    <property type="project" value="UniProtKB-UniRule"/>
</dbReference>
<keyword evidence="2 5" id="KW-0690">Ribosome biogenesis</keyword>
<dbReference type="InterPro" id="IPR037027">
    <property type="entry name" value="YqgF/RNaseH-like_dom_sf"/>
</dbReference>
<comment type="function">
    <text evidence="5">Could be a nuclease involved in processing of the 5'-end of pre-16S rRNA.</text>
</comment>
<evidence type="ECO:0000313" key="8">
    <source>
        <dbReference type="EMBL" id="MBB4882573.1"/>
    </source>
</evidence>
<accession>A0A7W7PB34</accession>
<keyword evidence="3 5" id="KW-0540">Nuclease</keyword>
<gene>
    <name evidence="8" type="ORF">BJ976_000924</name>
</gene>
<dbReference type="GO" id="GO:0005829">
    <property type="term" value="C:cytosol"/>
    <property type="evidence" value="ECO:0007669"/>
    <property type="project" value="TreeGrafter"/>
</dbReference>
<organism evidence="8 9">
    <name type="scientific">Micrococcus flavus</name>
    <dbReference type="NCBI Taxonomy" id="384602"/>
    <lineage>
        <taxon>Bacteria</taxon>
        <taxon>Bacillati</taxon>
        <taxon>Actinomycetota</taxon>
        <taxon>Actinomycetes</taxon>
        <taxon>Micrococcales</taxon>
        <taxon>Micrococcaceae</taxon>
        <taxon>Micrococcus</taxon>
    </lineage>
</organism>
<sequence>MPDVDAAHGRPAPDPTGPADGPGADAVVRGRMLAVDVGRARVGLAASDPDGLVATPVATLRRDVRGRRDLDELAGHAAELDVVAVVVGLPLNLRGEHTPSTDDALAYAAAVRERLARDGRHVPVRLVDERLSTVTAQAGLHRAGRRVKDSRDVIDQAAAVAILQSALDEQRRTGTWAGAPAEEETDR</sequence>
<dbReference type="EMBL" id="JACHMC010000001">
    <property type="protein sequence ID" value="MBB4882573.1"/>
    <property type="molecule type" value="Genomic_DNA"/>
</dbReference>
<dbReference type="PANTHER" id="PTHR33317">
    <property type="entry name" value="POLYNUCLEOTIDYL TRANSFERASE, RIBONUCLEASE H-LIKE SUPERFAMILY PROTEIN"/>
    <property type="match status" value="1"/>
</dbReference>
<dbReference type="SUPFAM" id="SSF53098">
    <property type="entry name" value="Ribonuclease H-like"/>
    <property type="match status" value="1"/>
</dbReference>
<feature type="region of interest" description="Disordered" evidence="6">
    <location>
        <begin position="1"/>
        <end position="25"/>
    </location>
</feature>
<reference evidence="8 9" key="1">
    <citation type="submission" date="2020-08" db="EMBL/GenBank/DDBJ databases">
        <title>Sequencing the genomes of 1000 actinobacteria strains.</title>
        <authorList>
            <person name="Klenk H.-P."/>
        </authorList>
    </citation>
    <scope>NUCLEOTIDE SEQUENCE [LARGE SCALE GENOMIC DNA]</scope>
    <source>
        <strain evidence="8 9">DSM 19079</strain>
    </source>
</reference>
<keyword evidence="1 5" id="KW-0963">Cytoplasm</keyword>